<evidence type="ECO:0000313" key="10">
    <source>
        <dbReference type="EMBL" id="SER00540.1"/>
    </source>
</evidence>
<dbReference type="Pfam" id="PF14759">
    <property type="entry name" value="Reductase_C"/>
    <property type="match status" value="1"/>
</dbReference>
<dbReference type="PRINTS" id="PR00368">
    <property type="entry name" value="FADPNR"/>
</dbReference>
<dbReference type="GO" id="GO:0016651">
    <property type="term" value="F:oxidoreductase activity, acting on NAD(P)H"/>
    <property type="evidence" value="ECO:0007669"/>
    <property type="project" value="TreeGrafter"/>
</dbReference>
<evidence type="ECO:0000256" key="6">
    <source>
        <dbReference type="ARBA" id="ARBA00023002"/>
    </source>
</evidence>
<dbReference type="SUPFAM" id="SSF55424">
    <property type="entry name" value="FAD/NAD-linked reductases, dimerisation (C-terminal) domain"/>
    <property type="match status" value="1"/>
</dbReference>
<evidence type="ECO:0000256" key="1">
    <source>
        <dbReference type="ARBA" id="ARBA00001974"/>
    </source>
</evidence>
<dbReference type="GO" id="GO:0046872">
    <property type="term" value="F:metal ion binding"/>
    <property type="evidence" value="ECO:0007669"/>
    <property type="project" value="UniProtKB-KW"/>
</dbReference>
<dbReference type="InterPro" id="IPR036922">
    <property type="entry name" value="Rieske_2Fe-2S_sf"/>
</dbReference>
<dbReference type="EMBL" id="FOFB01000021">
    <property type="protein sequence ID" value="SER00540.1"/>
    <property type="molecule type" value="Genomic_DNA"/>
</dbReference>
<dbReference type="OrthoDB" id="9792592at2"/>
<dbReference type="InterPro" id="IPR036188">
    <property type="entry name" value="FAD/NAD-bd_sf"/>
</dbReference>
<dbReference type="GO" id="GO:0005737">
    <property type="term" value="C:cytoplasm"/>
    <property type="evidence" value="ECO:0007669"/>
    <property type="project" value="TreeGrafter"/>
</dbReference>
<reference evidence="11" key="1">
    <citation type="submission" date="2016-10" db="EMBL/GenBank/DDBJ databases">
        <authorList>
            <person name="Varghese N."/>
            <person name="Submissions S."/>
        </authorList>
    </citation>
    <scope>NUCLEOTIDE SEQUENCE [LARGE SCALE GENOMIC DNA]</scope>
    <source>
        <strain evidence="11">DSM 24740</strain>
    </source>
</reference>
<dbReference type="PRINTS" id="PR00411">
    <property type="entry name" value="PNDRDTASEI"/>
</dbReference>
<dbReference type="PANTHER" id="PTHR43557:SF2">
    <property type="entry name" value="RIESKE DOMAIN-CONTAINING PROTEIN-RELATED"/>
    <property type="match status" value="1"/>
</dbReference>
<dbReference type="Pfam" id="PF07992">
    <property type="entry name" value="Pyr_redox_2"/>
    <property type="match status" value="1"/>
</dbReference>
<feature type="domain" description="Rieske" evidence="9">
    <location>
        <begin position="2"/>
        <end position="97"/>
    </location>
</feature>
<dbReference type="Gene3D" id="3.30.390.30">
    <property type="match status" value="1"/>
</dbReference>
<dbReference type="InterPro" id="IPR017941">
    <property type="entry name" value="Rieske_2Fe-2S"/>
</dbReference>
<dbReference type="Gene3D" id="2.102.10.10">
    <property type="entry name" value="Rieske [2Fe-2S] iron-sulphur domain"/>
    <property type="match status" value="1"/>
</dbReference>
<evidence type="ECO:0000313" key="11">
    <source>
        <dbReference type="Proteomes" id="UP000199021"/>
    </source>
</evidence>
<evidence type="ECO:0000256" key="7">
    <source>
        <dbReference type="ARBA" id="ARBA00023004"/>
    </source>
</evidence>
<dbReference type="SUPFAM" id="SSF51905">
    <property type="entry name" value="FAD/NAD(P)-binding domain"/>
    <property type="match status" value="2"/>
</dbReference>
<dbReference type="InterPro" id="IPR028202">
    <property type="entry name" value="Reductase_C"/>
</dbReference>
<keyword evidence="5" id="KW-0274">FAD</keyword>
<dbReference type="Pfam" id="PF00355">
    <property type="entry name" value="Rieske"/>
    <property type="match status" value="1"/>
</dbReference>
<keyword evidence="2" id="KW-0285">Flavoprotein</keyword>
<dbReference type="AlphaFoldDB" id="A0A1H9KN14"/>
<evidence type="ECO:0000256" key="3">
    <source>
        <dbReference type="ARBA" id="ARBA00022714"/>
    </source>
</evidence>
<dbReference type="RefSeq" id="WP_090170946.1">
    <property type="nucleotide sequence ID" value="NZ_FOFB01000021.1"/>
</dbReference>
<evidence type="ECO:0000256" key="4">
    <source>
        <dbReference type="ARBA" id="ARBA00022723"/>
    </source>
</evidence>
<accession>A0A1H9KN14</accession>
<keyword evidence="7" id="KW-0408">Iron</keyword>
<organism evidence="10 11">
    <name type="scientific">Neolewinella agarilytica</name>
    <dbReference type="NCBI Taxonomy" id="478744"/>
    <lineage>
        <taxon>Bacteria</taxon>
        <taxon>Pseudomonadati</taxon>
        <taxon>Bacteroidota</taxon>
        <taxon>Saprospiria</taxon>
        <taxon>Saprospirales</taxon>
        <taxon>Lewinellaceae</taxon>
        <taxon>Neolewinella</taxon>
    </lineage>
</organism>
<dbReference type="InterPro" id="IPR016156">
    <property type="entry name" value="FAD/NAD-linked_Rdtase_dimer_sf"/>
</dbReference>
<keyword evidence="11" id="KW-1185">Reference proteome</keyword>
<dbReference type="PROSITE" id="PS51296">
    <property type="entry name" value="RIESKE"/>
    <property type="match status" value="1"/>
</dbReference>
<proteinExistence type="predicted"/>
<evidence type="ECO:0000259" key="9">
    <source>
        <dbReference type="PROSITE" id="PS51296"/>
    </source>
</evidence>
<keyword evidence="6" id="KW-0560">Oxidoreductase</keyword>
<evidence type="ECO:0000256" key="2">
    <source>
        <dbReference type="ARBA" id="ARBA00022630"/>
    </source>
</evidence>
<protein>
    <submittedName>
        <fullName evidence="10">NADPH-dependent 2,4-dienoyl-CoA reductase, sulfur reductase</fullName>
    </submittedName>
</protein>
<gene>
    <name evidence="10" type="ORF">SAMN05444359_12138</name>
</gene>
<dbReference type="InterPro" id="IPR050446">
    <property type="entry name" value="FAD-oxidoreductase/Apoptosis"/>
</dbReference>
<dbReference type="InParanoid" id="A0A1H9KN14"/>
<dbReference type="Gene3D" id="3.50.50.60">
    <property type="entry name" value="FAD/NAD(P)-binding domain"/>
    <property type="match status" value="2"/>
</dbReference>
<name>A0A1H9KN14_9BACT</name>
<dbReference type="GO" id="GO:0051537">
    <property type="term" value="F:2 iron, 2 sulfur cluster binding"/>
    <property type="evidence" value="ECO:0007669"/>
    <property type="project" value="UniProtKB-KW"/>
</dbReference>
<sequence>MTSVLKLSNLPAGDSHQIDHGDYKVLLTNVEGTVYAVESKCSHFGLPLEKAALNGHRLRCPFHHACFDVRNGQQLEAPGLDGIATFGVEIIDGDIHISEEPITKPEAPATGDFAHKLDDGHYGYAIVGGGVAAANAVYGIREHDATGSIVLITREDLPPYDRTHVSKALLDGGKDLSDLPLHSEAFYRGQGVSLMEKTTAEEVDVANKTIALSGGKTISYDKILLATGGEPRKLDIPGSELDNIFTIRNARDGMAARNQVSEGTKVVIIGGSFIGLEAAMSLGKQGGDITVVAPEEVLFKGPFGEKVGKYVQQLHEEAGVSFRLGRKSSAFTGKGKVSSVTLDNGEELPADVVVVGIGVRPVTNYLRGLAGTADGGLKVDNHLACNVADTWAAGDIACYPDREGAARIEHWKVAAQQGRVAGRNMAGAAVPYTMLPFFWSNQQGVNFRYAGHATEYDNILFDGTPGEGPFLAFYLMGKHVQAVLGVKRDADVAAIAERMSHREMPDNDDLRGFNWR</sequence>
<comment type="cofactor">
    <cofactor evidence="1">
        <name>FAD</name>
        <dbReference type="ChEBI" id="CHEBI:57692"/>
    </cofactor>
</comment>
<keyword evidence="3" id="KW-0001">2Fe-2S</keyword>
<keyword evidence="4" id="KW-0479">Metal-binding</keyword>
<evidence type="ECO:0000256" key="5">
    <source>
        <dbReference type="ARBA" id="ARBA00022827"/>
    </source>
</evidence>
<dbReference type="SUPFAM" id="SSF50022">
    <property type="entry name" value="ISP domain"/>
    <property type="match status" value="1"/>
</dbReference>
<dbReference type="InterPro" id="IPR023753">
    <property type="entry name" value="FAD/NAD-binding_dom"/>
</dbReference>
<dbReference type="Proteomes" id="UP000199021">
    <property type="component" value="Unassembled WGS sequence"/>
</dbReference>
<dbReference type="PANTHER" id="PTHR43557">
    <property type="entry name" value="APOPTOSIS-INDUCING FACTOR 1"/>
    <property type="match status" value="1"/>
</dbReference>
<dbReference type="STRING" id="478744.SAMN05444359_12138"/>
<evidence type="ECO:0000256" key="8">
    <source>
        <dbReference type="ARBA" id="ARBA00023014"/>
    </source>
</evidence>
<keyword evidence="8" id="KW-0411">Iron-sulfur</keyword>